<keyword evidence="12" id="KW-1185">Reference proteome</keyword>
<evidence type="ECO:0000256" key="8">
    <source>
        <dbReference type="PROSITE-ProRule" id="PRU10141"/>
    </source>
</evidence>
<dbReference type="SMART" id="SM00220">
    <property type="entry name" value="S_TKc"/>
    <property type="match status" value="1"/>
</dbReference>
<evidence type="ECO:0000256" key="3">
    <source>
        <dbReference type="ARBA" id="ARBA00022741"/>
    </source>
</evidence>
<accession>B9XQ23</accession>
<evidence type="ECO:0000256" key="6">
    <source>
        <dbReference type="ARBA" id="ARBA00047899"/>
    </source>
</evidence>
<protein>
    <submittedName>
        <fullName evidence="11">Serine/threonine protein kinase</fullName>
    </submittedName>
</protein>
<dbReference type="Gene3D" id="1.10.510.10">
    <property type="entry name" value="Transferase(Phosphotransferase) domain 1"/>
    <property type="match status" value="1"/>
</dbReference>
<keyword evidence="5 8" id="KW-0067">ATP-binding</keyword>
<dbReference type="InterPro" id="IPR011989">
    <property type="entry name" value="ARM-like"/>
</dbReference>
<keyword evidence="2" id="KW-0808">Transferase</keyword>
<dbReference type="AlphaFoldDB" id="B9XQ23"/>
<evidence type="ECO:0000256" key="2">
    <source>
        <dbReference type="ARBA" id="ARBA00022679"/>
    </source>
</evidence>
<feature type="transmembrane region" description="Helical" evidence="9">
    <location>
        <begin position="340"/>
        <end position="367"/>
    </location>
</feature>
<evidence type="ECO:0000256" key="1">
    <source>
        <dbReference type="ARBA" id="ARBA00022527"/>
    </source>
</evidence>
<dbReference type="InterPro" id="IPR011009">
    <property type="entry name" value="Kinase-like_dom_sf"/>
</dbReference>
<feature type="binding site" evidence="8">
    <location>
        <position position="91"/>
    </location>
    <ligand>
        <name>ATP</name>
        <dbReference type="ChEBI" id="CHEBI:30616"/>
    </ligand>
</feature>
<evidence type="ECO:0000256" key="7">
    <source>
        <dbReference type="ARBA" id="ARBA00048679"/>
    </source>
</evidence>
<name>B9XQ23_PEDPL</name>
<reference evidence="11 12" key="1">
    <citation type="journal article" date="2011" name="J. Bacteriol.">
        <title>Genome sequence of 'Pedosphaera parvula' Ellin514, an aerobic Verrucomicrobial isolate from pasture soil.</title>
        <authorList>
            <person name="Kant R."/>
            <person name="van Passel M.W."/>
            <person name="Sangwan P."/>
            <person name="Palva A."/>
            <person name="Lucas S."/>
            <person name="Copeland A."/>
            <person name="Lapidus A."/>
            <person name="Glavina Del Rio T."/>
            <person name="Dalin E."/>
            <person name="Tice H."/>
            <person name="Bruce D."/>
            <person name="Goodwin L."/>
            <person name="Pitluck S."/>
            <person name="Chertkov O."/>
            <person name="Larimer F.W."/>
            <person name="Land M.L."/>
            <person name="Hauser L."/>
            <person name="Brettin T.S."/>
            <person name="Detter J.C."/>
            <person name="Han S."/>
            <person name="de Vos W.M."/>
            <person name="Janssen P.H."/>
            <person name="Smidt H."/>
        </authorList>
    </citation>
    <scope>NUCLEOTIDE SEQUENCE [LARGE SCALE GENOMIC DNA]</scope>
    <source>
        <strain evidence="11 12">Ellin514</strain>
    </source>
</reference>
<evidence type="ECO:0000313" key="11">
    <source>
        <dbReference type="EMBL" id="EEF58027.1"/>
    </source>
</evidence>
<evidence type="ECO:0000256" key="9">
    <source>
        <dbReference type="SAM" id="Phobius"/>
    </source>
</evidence>
<organism evidence="11 12">
    <name type="scientific">Pedosphaera parvula (strain Ellin514)</name>
    <dbReference type="NCBI Taxonomy" id="320771"/>
    <lineage>
        <taxon>Bacteria</taxon>
        <taxon>Pseudomonadati</taxon>
        <taxon>Verrucomicrobiota</taxon>
        <taxon>Pedosphaerae</taxon>
        <taxon>Pedosphaerales</taxon>
        <taxon>Pedosphaeraceae</taxon>
        <taxon>Pedosphaera</taxon>
    </lineage>
</organism>
<comment type="catalytic activity">
    <reaction evidence="7">
        <text>L-seryl-[protein] + ATP = O-phospho-L-seryl-[protein] + ADP + H(+)</text>
        <dbReference type="Rhea" id="RHEA:17989"/>
        <dbReference type="Rhea" id="RHEA-COMP:9863"/>
        <dbReference type="Rhea" id="RHEA-COMP:11604"/>
        <dbReference type="ChEBI" id="CHEBI:15378"/>
        <dbReference type="ChEBI" id="CHEBI:29999"/>
        <dbReference type="ChEBI" id="CHEBI:30616"/>
        <dbReference type="ChEBI" id="CHEBI:83421"/>
        <dbReference type="ChEBI" id="CHEBI:456216"/>
        <dbReference type="EC" id="2.7.11.1"/>
    </reaction>
</comment>
<evidence type="ECO:0000256" key="4">
    <source>
        <dbReference type="ARBA" id="ARBA00022777"/>
    </source>
</evidence>
<dbReference type="InterPro" id="IPR000719">
    <property type="entry name" value="Prot_kinase_dom"/>
</dbReference>
<dbReference type="RefSeq" id="WP_007417909.1">
    <property type="nucleotide sequence ID" value="NZ_ABOX02000051.1"/>
</dbReference>
<dbReference type="Proteomes" id="UP000003688">
    <property type="component" value="Unassembled WGS sequence"/>
</dbReference>
<keyword evidence="9" id="KW-0812">Transmembrane</keyword>
<gene>
    <name evidence="11" type="ORF">Cflav_PD1164</name>
</gene>
<keyword evidence="9" id="KW-1133">Transmembrane helix</keyword>
<feature type="domain" description="Protein kinase" evidence="10">
    <location>
        <begin position="62"/>
        <end position="310"/>
    </location>
</feature>
<evidence type="ECO:0000256" key="5">
    <source>
        <dbReference type="ARBA" id="ARBA00022840"/>
    </source>
</evidence>
<dbReference type="InterPro" id="IPR017441">
    <property type="entry name" value="Protein_kinase_ATP_BS"/>
</dbReference>
<dbReference type="PROSITE" id="PS50011">
    <property type="entry name" value="PROTEIN_KINASE_DOM"/>
    <property type="match status" value="1"/>
</dbReference>
<sequence>MDATQICPTCGKAVVPDAPQGLCPECLIKSGFETKAGNEPAGGKSAFVPPTVEQIAKLFPQFEINELLGHGGMGAVYKARQPRLDRWVALKILAPERQTDPQFAERFEREARALAWLNHPNIVTVYDFGETQGHYYLLMEFVDGLTLRQFLQARKLSPEESLIIIPQICQALQYAHEHGIIHRDIKPENILIDKDSNVKIADFGIAKLLDQEPQNISLTGAQDVMGTPHYMAPEQIEKPQTVDYRADIYSLGVVFYEMLTGELPLGNFQRPSQKAHIDVRLDEVVLHALEKDPERRYQKVSQVKTDVETIAATPDHVEPPISRTPPPIPKATPPPTGMSFGWKIAIGIAGLGAALLLIAVCVVLFFAGTKPKQSQTLAAGDLVSSNAFWNLLNADQRLVVQYTDYKFHKYFDARTFEGWSNEERTNLERRLIDTIKGPHSEEYYLAINSLASLHSTNAVPLLLEMALDHRASIVRLETSNRHRWMAIRAMGIIGDRTVVPKLIHLLYHNNPHIRWWAQVSLVRLTSQNFGTDWKAWGSWWSSQNRQPPFNSEIIHWWRGQAEPNQLTKEFAEADPKFLKNLEASLYKMGFPGTLTNAAMDTGKAQAITTPTTNAQTNSMTPTLDIDPGDGTKAIQNPTEANIRKAVASLRGDAEPGFLILHKDAENMLQATCLAKDSFTIQLQEGGEQHQYQATKNLSADTTTKLLLAYRNGDPDWKMFADWKPL</sequence>
<dbReference type="PROSITE" id="PS00107">
    <property type="entry name" value="PROTEIN_KINASE_ATP"/>
    <property type="match status" value="1"/>
</dbReference>
<dbReference type="PROSITE" id="PS00108">
    <property type="entry name" value="PROTEIN_KINASE_ST"/>
    <property type="match status" value="1"/>
</dbReference>
<dbReference type="InterPro" id="IPR008271">
    <property type="entry name" value="Ser/Thr_kinase_AS"/>
</dbReference>
<dbReference type="GO" id="GO:0005524">
    <property type="term" value="F:ATP binding"/>
    <property type="evidence" value="ECO:0007669"/>
    <property type="project" value="UniProtKB-UniRule"/>
</dbReference>
<comment type="caution">
    <text evidence="11">The sequence shown here is derived from an EMBL/GenBank/DDBJ whole genome shotgun (WGS) entry which is preliminary data.</text>
</comment>
<dbReference type="GO" id="GO:0004674">
    <property type="term" value="F:protein serine/threonine kinase activity"/>
    <property type="evidence" value="ECO:0007669"/>
    <property type="project" value="UniProtKB-KW"/>
</dbReference>
<comment type="catalytic activity">
    <reaction evidence="6">
        <text>L-threonyl-[protein] + ATP = O-phospho-L-threonyl-[protein] + ADP + H(+)</text>
        <dbReference type="Rhea" id="RHEA:46608"/>
        <dbReference type="Rhea" id="RHEA-COMP:11060"/>
        <dbReference type="Rhea" id="RHEA-COMP:11605"/>
        <dbReference type="ChEBI" id="CHEBI:15378"/>
        <dbReference type="ChEBI" id="CHEBI:30013"/>
        <dbReference type="ChEBI" id="CHEBI:30616"/>
        <dbReference type="ChEBI" id="CHEBI:61977"/>
        <dbReference type="ChEBI" id="CHEBI:456216"/>
        <dbReference type="EC" id="2.7.11.1"/>
    </reaction>
</comment>
<keyword evidence="9" id="KW-0472">Membrane</keyword>
<dbReference type="FunFam" id="3.30.200.20:FF:000035">
    <property type="entry name" value="Serine/threonine protein kinase Stk1"/>
    <property type="match status" value="1"/>
</dbReference>
<dbReference type="InterPro" id="IPR016024">
    <property type="entry name" value="ARM-type_fold"/>
</dbReference>
<dbReference type="Pfam" id="PF00069">
    <property type="entry name" value="Pkinase"/>
    <property type="match status" value="1"/>
</dbReference>
<evidence type="ECO:0000313" key="12">
    <source>
        <dbReference type="Proteomes" id="UP000003688"/>
    </source>
</evidence>
<dbReference type="CDD" id="cd14014">
    <property type="entry name" value="STKc_PknB_like"/>
    <property type="match status" value="1"/>
</dbReference>
<dbReference type="Pfam" id="PF03130">
    <property type="entry name" value="HEAT_PBS"/>
    <property type="match status" value="1"/>
</dbReference>
<dbReference type="PANTHER" id="PTHR43289">
    <property type="entry name" value="MITOGEN-ACTIVATED PROTEIN KINASE KINASE KINASE 20-RELATED"/>
    <property type="match status" value="1"/>
</dbReference>
<keyword evidence="1 11" id="KW-0723">Serine/threonine-protein kinase</keyword>
<dbReference type="InterPro" id="IPR004155">
    <property type="entry name" value="PBS_lyase_HEAT"/>
</dbReference>
<keyword evidence="3 8" id="KW-0547">Nucleotide-binding</keyword>
<dbReference type="Gene3D" id="3.30.200.20">
    <property type="entry name" value="Phosphorylase Kinase, domain 1"/>
    <property type="match status" value="1"/>
</dbReference>
<dbReference type="SUPFAM" id="SSF56112">
    <property type="entry name" value="Protein kinase-like (PK-like)"/>
    <property type="match status" value="1"/>
</dbReference>
<dbReference type="STRING" id="320771.Cflav_PD1164"/>
<dbReference type="SUPFAM" id="SSF48371">
    <property type="entry name" value="ARM repeat"/>
    <property type="match status" value="1"/>
</dbReference>
<keyword evidence="4 11" id="KW-0418">Kinase</keyword>
<dbReference type="OrthoDB" id="6111975at2"/>
<dbReference type="PANTHER" id="PTHR43289:SF6">
    <property type="entry name" value="SERINE_THREONINE-PROTEIN KINASE NEKL-3"/>
    <property type="match status" value="1"/>
</dbReference>
<dbReference type="EMBL" id="ABOX02000051">
    <property type="protein sequence ID" value="EEF58027.1"/>
    <property type="molecule type" value="Genomic_DNA"/>
</dbReference>
<proteinExistence type="predicted"/>
<dbReference type="Gene3D" id="1.25.10.10">
    <property type="entry name" value="Leucine-rich Repeat Variant"/>
    <property type="match status" value="1"/>
</dbReference>
<evidence type="ECO:0000259" key="10">
    <source>
        <dbReference type="PROSITE" id="PS50011"/>
    </source>
</evidence>